<keyword evidence="3" id="KW-1185">Reference proteome</keyword>
<accession>A0ABR3W8H8</accession>
<sequence length="94" mass="10041">MPAVAPALRLSLPRHRKYWLLGFALGICEGSNTNEAQATAGLTLRRNTSASELHHDSVSAARPRSHEMPNLCQEGGGLMSRHETNPAGAGRLVA</sequence>
<name>A0ABR3W8H8_9PEZI</name>
<evidence type="ECO:0000313" key="2">
    <source>
        <dbReference type="EMBL" id="KAL1855817.1"/>
    </source>
</evidence>
<feature type="region of interest" description="Disordered" evidence="1">
    <location>
        <begin position="45"/>
        <end position="94"/>
    </location>
</feature>
<comment type="caution">
    <text evidence="2">The sequence shown here is derived from an EMBL/GenBank/DDBJ whole genome shotgun (WGS) entry which is preliminary data.</text>
</comment>
<dbReference type="EMBL" id="JAZHXJ010000614">
    <property type="protein sequence ID" value="KAL1855817.1"/>
    <property type="molecule type" value="Genomic_DNA"/>
</dbReference>
<organism evidence="2 3">
    <name type="scientific">Phialemonium thermophilum</name>
    <dbReference type="NCBI Taxonomy" id="223376"/>
    <lineage>
        <taxon>Eukaryota</taxon>
        <taxon>Fungi</taxon>
        <taxon>Dikarya</taxon>
        <taxon>Ascomycota</taxon>
        <taxon>Pezizomycotina</taxon>
        <taxon>Sordariomycetes</taxon>
        <taxon>Sordariomycetidae</taxon>
        <taxon>Cephalothecales</taxon>
        <taxon>Cephalothecaceae</taxon>
        <taxon>Phialemonium</taxon>
    </lineage>
</organism>
<gene>
    <name evidence="2" type="ORF">VTK73DRAFT_8467</name>
</gene>
<protein>
    <recommendedName>
        <fullName evidence="4">Secreted protein</fullName>
    </recommendedName>
</protein>
<proteinExistence type="predicted"/>
<evidence type="ECO:0008006" key="4">
    <source>
        <dbReference type="Google" id="ProtNLM"/>
    </source>
</evidence>
<evidence type="ECO:0000256" key="1">
    <source>
        <dbReference type="SAM" id="MobiDB-lite"/>
    </source>
</evidence>
<evidence type="ECO:0000313" key="3">
    <source>
        <dbReference type="Proteomes" id="UP001586593"/>
    </source>
</evidence>
<dbReference type="Proteomes" id="UP001586593">
    <property type="component" value="Unassembled WGS sequence"/>
</dbReference>
<reference evidence="2 3" key="1">
    <citation type="journal article" date="2024" name="Commun. Biol.">
        <title>Comparative genomic analysis of thermophilic fungi reveals convergent evolutionary adaptations and gene losses.</title>
        <authorList>
            <person name="Steindorff A.S."/>
            <person name="Aguilar-Pontes M.V."/>
            <person name="Robinson A.J."/>
            <person name="Andreopoulos B."/>
            <person name="LaButti K."/>
            <person name="Kuo A."/>
            <person name="Mondo S."/>
            <person name="Riley R."/>
            <person name="Otillar R."/>
            <person name="Haridas S."/>
            <person name="Lipzen A."/>
            <person name="Grimwood J."/>
            <person name="Schmutz J."/>
            <person name="Clum A."/>
            <person name="Reid I.D."/>
            <person name="Moisan M.C."/>
            <person name="Butler G."/>
            <person name="Nguyen T.T.M."/>
            <person name="Dewar K."/>
            <person name="Conant G."/>
            <person name="Drula E."/>
            <person name="Henrissat B."/>
            <person name="Hansel C."/>
            <person name="Singer S."/>
            <person name="Hutchinson M.I."/>
            <person name="de Vries R.P."/>
            <person name="Natvig D.O."/>
            <person name="Powell A.J."/>
            <person name="Tsang A."/>
            <person name="Grigoriev I.V."/>
        </authorList>
    </citation>
    <scope>NUCLEOTIDE SEQUENCE [LARGE SCALE GENOMIC DNA]</scope>
    <source>
        <strain evidence="2 3">ATCC 24622</strain>
    </source>
</reference>